<feature type="region of interest" description="Disordered" evidence="1">
    <location>
        <begin position="321"/>
        <end position="379"/>
    </location>
</feature>
<reference evidence="4 5" key="2">
    <citation type="journal article" date="2021" name="Int. J. Syst. Evol. Microbiol.">
        <title>Roseibium litorale sp. nov., isolated from a tidal flat sediment and proposal for the reclassification of Labrenzia polysiphoniae as Roseibium polysiphoniae comb. nov.</title>
        <authorList>
            <person name="Liu Y."/>
            <person name="Pei T."/>
            <person name="Du J."/>
            <person name="Chao M."/>
            <person name="Deng M.R."/>
            <person name="Zhu H."/>
        </authorList>
    </citation>
    <scope>NUCLEOTIDE SEQUENCE [LARGE SCALE GENOMIC DNA]</scope>
    <source>
        <strain evidence="4 5">4C16A</strain>
    </source>
</reference>
<proteinExistence type="predicted"/>
<gene>
    <name evidence="4" type="ORF">IG616_21350</name>
</gene>
<dbReference type="EMBL" id="JACYXI010000020">
    <property type="protein sequence ID" value="MBD8894100.1"/>
    <property type="molecule type" value="Genomic_DNA"/>
</dbReference>
<keyword evidence="2" id="KW-0732">Signal</keyword>
<feature type="chain" id="PRO_5045282636" evidence="2">
    <location>
        <begin position="19"/>
        <end position="379"/>
    </location>
</feature>
<dbReference type="Proteomes" id="UP000632063">
    <property type="component" value="Unassembled WGS sequence"/>
</dbReference>
<organism evidence="4 5">
    <name type="scientific">Roseibium litorale</name>
    <dbReference type="NCBI Taxonomy" id="2803841"/>
    <lineage>
        <taxon>Bacteria</taxon>
        <taxon>Pseudomonadati</taxon>
        <taxon>Pseudomonadota</taxon>
        <taxon>Alphaproteobacteria</taxon>
        <taxon>Hyphomicrobiales</taxon>
        <taxon>Stappiaceae</taxon>
        <taxon>Roseibium</taxon>
    </lineage>
</organism>
<evidence type="ECO:0000313" key="4">
    <source>
        <dbReference type="EMBL" id="MBD8894100.1"/>
    </source>
</evidence>
<feature type="domain" description="YHYH" evidence="3">
    <location>
        <begin position="92"/>
        <end position="283"/>
    </location>
</feature>
<dbReference type="Pfam" id="PF14240">
    <property type="entry name" value="YHYH"/>
    <property type="match status" value="1"/>
</dbReference>
<evidence type="ECO:0000256" key="2">
    <source>
        <dbReference type="SAM" id="SignalP"/>
    </source>
</evidence>
<accession>A0ABR9CUS9</accession>
<comment type="caution">
    <text evidence="4">The sequence shown here is derived from an EMBL/GenBank/DDBJ whole genome shotgun (WGS) entry which is preliminary data.</text>
</comment>
<evidence type="ECO:0000256" key="1">
    <source>
        <dbReference type="SAM" id="MobiDB-lite"/>
    </source>
</evidence>
<sequence length="379" mass="40697">MRSILLLSVVVFSVPAFAHDSTGALEGEHEQEHATLTDELFELLVPEAEAALSFEVKGAYRYIHADGYPYKAPGQFPNSGNPNRISKKNYELRVPLDPVKGSSATPDHGTPFGIALNGVLLDPATAEFWQNDRRSGWNYEALGGACELGLDQYNAHVQPDGTYHYHGIPQGLMSSKGQDGAPALLGYAADGFPIYGPYGYASPSGSGGFVKLKSSYRLKQGTRPSGPGGRYNGKFTQDWTYAAGSGDLDQCNGRFAVTREYPEGTYQYVLTDSFPFIPRCWMGTPDKSFARLKGGPRWGSLEQGGPEQTADVEQAVMDLQGDQTSSENLVEVRGGDWLPPFLGGGRPGQGSGGQRPDGQIPGRGEPPQRSGAHSPCSGK</sequence>
<evidence type="ECO:0000259" key="3">
    <source>
        <dbReference type="Pfam" id="PF14240"/>
    </source>
</evidence>
<name>A0ABR9CUS9_9HYPH</name>
<feature type="signal peptide" evidence="2">
    <location>
        <begin position="1"/>
        <end position="18"/>
    </location>
</feature>
<protein>
    <submittedName>
        <fullName evidence="4">YHYH protein</fullName>
    </submittedName>
</protein>
<feature type="compositionally biased region" description="Gly residues" evidence="1">
    <location>
        <begin position="342"/>
        <end position="355"/>
    </location>
</feature>
<dbReference type="InterPro" id="IPR025924">
    <property type="entry name" value="YHYH_dom"/>
</dbReference>
<dbReference type="RefSeq" id="WP_192150728.1">
    <property type="nucleotide sequence ID" value="NZ_JACYXI010000020.1"/>
</dbReference>
<evidence type="ECO:0000313" key="5">
    <source>
        <dbReference type="Proteomes" id="UP000632063"/>
    </source>
</evidence>
<keyword evidence="5" id="KW-1185">Reference proteome</keyword>
<reference evidence="5" key="1">
    <citation type="submission" date="2020-09" db="EMBL/GenBank/DDBJ databases">
        <title>The genome sequence of strain Labrenzia suaedae 4C16A.</title>
        <authorList>
            <person name="Liu Y."/>
        </authorList>
    </citation>
    <scope>NUCLEOTIDE SEQUENCE [LARGE SCALE GENOMIC DNA]</scope>
    <source>
        <strain evidence="5">4C16A</strain>
    </source>
</reference>